<keyword evidence="3" id="KW-1185">Reference proteome</keyword>
<organism evidence="2 3">
    <name type="scientific">Exophiala spinifera</name>
    <dbReference type="NCBI Taxonomy" id="91928"/>
    <lineage>
        <taxon>Eukaryota</taxon>
        <taxon>Fungi</taxon>
        <taxon>Dikarya</taxon>
        <taxon>Ascomycota</taxon>
        <taxon>Pezizomycotina</taxon>
        <taxon>Eurotiomycetes</taxon>
        <taxon>Chaetothyriomycetidae</taxon>
        <taxon>Chaetothyriales</taxon>
        <taxon>Herpotrichiellaceae</taxon>
        <taxon>Exophiala</taxon>
    </lineage>
</organism>
<dbReference type="Proteomes" id="UP000053328">
    <property type="component" value="Unassembled WGS sequence"/>
</dbReference>
<evidence type="ECO:0008006" key="4">
    <source>
        <dbReference type="Google" id="ProtNLM"/>
    </source>
</evidence>
<feature type="region of interest" description="Disordered" evidence="1">
    <location>
        <begin position="46"/>
        <end position="83"/>
    </location>
</feature>
<sequence>MFARSLPRLAARSSQTILSATSRPTTTTTRIAPLVLATRTPLRLASTHSAGHDDHHGAAATGGDHGAHHGGGHDDHFDPPAGWLWGERPGEKYEKEGWEGLAWVFVGCWVVAIAAYTMKEDTS</sequence>
<gene>
    <name evidence="2" type="ORF">PV08_01312</name>
</gene>
<dbReference type="RefSeq" id="XP_016240950.1">
    <property type="nucleotide sequence ID" value="XM_016375674.1"/>
</dbReference>
<dbReference type="EMBL" id="KN847492">
    <property type="protein sequence ID" value="KIW20734.1"/>
    <property type="molecule type" value="Genomic_DNA"/>
</dbReference>
<reference evidence="2 3" key="1">
    <citation type="submission" date="2015-01" db="EMBL/GenBank/DDBJ databases">
        <title>The Genome Sequence of Exophiala spinifera CBS89968.</title>
        <authorList>
            <consortium name="The Broad Institute Genomics Platform"/>
            <person name="Cuomo C."/>
            <person name="de Hoog S."/>
            <person name="Gorbushina A."/>
            <person name="Stielow B."/>
            <person name="Teixiera M."/>
            <person name="Abouelleil A."/>
            <person name="Chapman S.B."/>
            <person name="Priest M."/>
            <person name="Young S.K."/>
            <person name="Wortman J."/>
            <person name="Nusbaum C."/>
            <person name="Birren B."/>
        </authorList>
    </citation>
    <scope>NUCLEOTIDE SEQUENCE [LARGE SCALE GENOMIC DNA]</scope>
    <source>
        <strain evidence="2 3">CBS 89968</strain>
    </source>
</reference>
<evidence type="ECO:0000313" key="2">
    <source>
        <dbReference type="EMBL" id="KIW20734.1"/>
    </source>
</evidence>
<accession>A0A0D2CAY2</accession>
<dbReference type="STRING" id="91928.A0A0D2CAY2"/>
<dbReference type="VEuPathDB" id="FungiDB:PV08_01312"/>
<proteinExistence type="predicted"/>
<name>A0A0D2CAY2_9EURO</name>
<feature type="compositionally biased region" description="Basic and acidic residues" evidence="1">
    <location>
        <begin position="65"/>
        <end position="78"/>
    </location>
</feature>
<dbReference type="OrthoDB" id="2147978at2759"/>
<dbReference type="AlphaFoldDB" id="A0A0D2CAY2"/>
<evidence type="ECO:0000313" key="3">
    <source>
        <dbReference type="Proteomes" id="UP000053328"/>
    </source>
</evidence>
<protein>
    <recommendedName>
        <fullName evidence="4">NADH dehydrogenase [ubiquinone] 1 beta subcomplex subunit 11, mitochondrial</fullName>
    </recommendedName>
</protein>
<evidence type="ECO:0000256" key="1">
    <source>
        <dbReference type="SAM" id="MobiDB-lite"/>
    </source>
</evidence>
<dbReference type="HOGENOM" id="CLU_138649_2_0_1"/>
<dbReference type="GeneID" id="27328395"/>